<dbReference type="GO" id="GO:0008757">
    <property type="term" value="F:S-adenosylmethionine-dependent methyltransferase activity"/>
    <property type="evidence" value="ECO:0007669"/>
    <property type="project" value="InterPro"/>
</dbReference>
<dbReference type="CDD" id="cd02440">
    <property type="entry name" value="AdoMet_MTases"/>
    <property type="match status" value="1"/>
</dbReference>
<dbReference type="Pfam" id="PF08241">
    <property type="entry name" value="Methyltransf_11"/>
    <property type="match status" value="1"/>
</dbReference>
<gene>
    <name evidence="2" type="ORF">METZ01_LOCUS156386</name>
</gene>
<dbReference type="InterPro" id="IPR029063">
    <property type="entry name" value="SAM-dependent_MTases_sf"/>
</dbReference>
<accession>A0A382AR14</accession>
<name>A0A382AR14_9ZZZZ</name>
<dbReference type="AlphaFoldDB" id="A0A382AR14"/>
<evidence type="ECO:0000259" key="1">
    <source>
        <dbReference type="Pfam" id="PF08241"/>
    </source>
</evidence>
<feature type="domain" description="Methyltransferase type 11" evidence="1">
    <location>
        <begin position="36"/>
        <end position="133"/>
    </location>
</feature>
<feature type="non-terminal residue" evidence="2">
    <location>
        <position position="1"/>
    </location>
</feature>
<dbReference type="EMBL" id="UINC01026309">
    <property type="protein sequence ID" value="SVB03532.1"/>
    <property type="molecule type" value="Genomic_DNA"/>
</dbReference>
<dbReference type="InterPro" id="IPR013216">
    <property type="entry name" value="Methyltransf_11"/>
</dbReference>
<sequence length="185" mass="21019">VAKNAQDKLTRPSPRDLDIYHIISLLPIMPYHEIADLCCGVGTLSVPLGKAVYRGRVTAFDSVKANLTVARRELKNIRLSNVKARHMANEKKLPIKDESLDGVMASFFKQASKAPSDILGEAHRVMKNGAWLALMEWRKDYTDQGPAIKSRISQDECRAMAEDKGFRFYMRHDFSEMAYMLLFLK</sequence>
<proteinExistence type="predicted"/>
<reference evidence="2" key="1">
    <citation type="submission" date="2018-05" db="EMBL/GenBank/DDBJ databases">
        <authorList>
            <person name="Lanie J.A."/>
            <person name="Ng W.-L."/>
            <person name="Kazmierczak K.M."/>
            <person name="Andrzejewski T.M."/>
            <person name="Davidsen T.M."/>
            <person name="Wayne K.J."/>
            <person name="Tettelin H."/>
            <person name="Glass J.I."/>
            <person name="Rusch D."/>
            <person name="Podicherti R."/>
            <person name="Tsui H.-C.T."/>
            <person name="Winkler M.E."/>
        </authorList>
    </citation>
    <scope>NUCLEOTIDE SEQUENCE</scope>
</reference>
<dbReference type="SUPFAM" id="SSF53335">
    <property type="entry name" value="S-adenosyl-L-methionine-dependent methyltransferases"/>
    <property type="match status" value="1"/>
</dbReference>
<dbReference type="Gene3D" id="3.40.50.150">
    <property type="entry name" value="Vaccinia Virus protein VP39"/>
    <property type="match status" value="1"/>
</dbReference>
<evidence type="ECO:0000313" key="2">
    <source>
        <dbReference type="EMBL" id="SVB03532.1"/>
    </source>
</evidence>
<organism evidence="2">
    <name type="scientific">marine metagenome</name>
    <dbReference type="NCBI Taxonomy" id="408172"/>
    <lineage>
        <taxon>unclassified sequences</taxon>
        <taxon>metagenomes</taxon>
        <taxon>ecological metagenomes</taxon>
    </lineage>
</organism>
<protein>
    <recommendedName>
        <fullName evidence="1">Methyltransferase type 11 domain-containing protein</fullName>
    </recommendedName>
</protein>